<name>A0AA88GVL3_NAELO</name>
<accession>A0AA88GVL3</accession>
<evidence type="ECO:0000256" key="1">
    <source>
        <dbReference type="ARBA" id="ARBA00022441"/>
    </source>
</evidence>
<reference evidence="3 4" key="1">
    <citation type="journal article" date="2018" name="BMC Genomics">
        <title>The genome of Naegleria lovaniensis, the basis for a comparative approach to unravel pathogenicity factors of the human pathogenic amoeba N. fowleri.</title>
        <authorList>
            <person name="Liechti N."/>
            <person name="Schurch N."/>
            <person name="Bruggmann R."/>
            <person name="Wittwer M."/>
        </authorList>
    </citation>
    <scope>NUCLEOTIDE SEQUENCE [LARGE SCALE GENOMIC DNA]</scope>
    <source>
        <strain evidence="3 4">ATCC 30569</strain>
    </source>
</reference>
<gene>
    <name evidence="3" type="ORF">C9374_001329</name>
</gene>
<dbReference type="AlphaFoldDB" id="A0AA88GVL3"/>
<dbReference type="Proteomes" id="UP000816034">
    <property type="component" value="Unassembled WGS sequence"/>
</dbReference>
<dbReference type="InterPro" id="IPR015915">
    <property type="entry name" value="Kelch-typ_b-propeller"/>
</dbReference>
<evidence type="ECO:0000256" key="2">
    <source>
        <dbReference type="ARBA" id="ARBA00022737"/>
    </source>
</evidence>
<dbReference type="SUPFAM" id="SSF117281">
    <property type="entry name" value="Kelch motif"/>
    <property type="match status" value="1"/>
</dbReference>
<dbReference type="EMBL" id="PYSW02000012">
    <property type="protein sequence ID" value="KAG2387735.1"/>
    <property type="molecule type" value="Genomic_DNA"/>
</dbReference>
<keyword evidence="4" id="KW-1185">Reference proteome</keyword>
<dbReference type="RefSeq" id="XP_044551727.1">
    <property type="nucleotide sequence ID" value="XM_044689147.1"/>
</dbReference>
<evidence type="ECO:0000313" key="4">
    <source>
        <dbReference type="Proteomes" id="UP000816034"/>
    </source>
</evidence>
<comment type="caution">
    <text evidence="3">The sequence shown here is derived from an EMBL/GenBank/DDBJ whole genome shotgun (WGS) entry which is preliminary data.</text>
</comment>
<protein>
    <submittedName>
        <fullName evidence="3">Uncharacterized protein</fullName>
    </submittedName>
</protein>
<proteinExistence type="predicted"/>
<dbReference type="Pfam" id="PF24681">
    <property type="entry name" value="Kelch_KLHDC2_KLHL20_DRC7"/>
    <property type="match status" value="1"/>
</dbReference>
<dbReference type="Gene3D" id="2.120.10.80">
    <property type="entry name" value="Kelch-type beta propeller"/>
    <property type="match status" value="2"/>
</dbReference>
<keyword evidence="1" id="KW-0880">Kelch repeat</keyword>
<dbReference type="PANTHER" id="PTHR46093:SF18">
    <property type="entry name" value="FIBRONECTIN TYPE-III DOMAIN-CONTAINING PROTEIN"/>
    <property type="match status" value="1"/>
</dbReference>
<dbReference type="PANTHER" id="PTHR46093">
    <property type="entry name" value="ACYL-COA-BINDING DOMAIN-CONTAINING PROTEIN 5"/>
    <property type="match status" value="1"/>
</dbReference>
<dbReference type="GeneID" id="68093785"/>
<evidence type="ECO:0000313" key="3">
    <source>
        <dbReference type="EMBL" id="KAG2387735.1"/>
    </source>
</evidence>
<organism evidence="3 4">
    <name type="scientific">Naegleria lovaniensis</name>
    <name type="common">Amoeba</name>
    <dbReference type="NCBI Taxonomy" id="51637"/>
    <lineage>
        <taxon>Eukaryota</taxon>
        <taxon>Discoba</taxon>
        <taxon>Heterolobosea</taxon>
        <taxon>Tetramitia</taxon>
        <taxon>Eutetramitia</taxon>
        <taxon>Vahlkampfiidae</taxon>
        <taxon>Naegleria</taxon>
    </lineage>
</organism>
<keyword evidence="2" id="KW-0677">Repeat</keyword>
<sequence length="772" mass="88642">MSSQLLWSLVQVLSNNDFPKTTTSHNQQRIPFWLKNHSLKPRSHDTKNIVWEMIECDQKNITILQRSCGHSCTEIISSSPSENSSTTLFLLFGGSHEEIVNGVIKYNVLNDLYLLELTENEFTTCCKYILMKNDGNEYNNNYYHVQQQQQYANITPKGRQFHSSCYDAHRHLLFVFGGKSGMECLNDLAVFDVKTSQWIACINYETWANDTITVVPQARYGHACVLFGDWLIIHGGKNENGMLLNDLYALDLNSGIWINLEPYLIVTQTCSSTFTSEETTSSLLSGRCFFTMNVIRETCNEIDLWIAGGLRSSSFRVIHNPTDLLDSTFCKLTIIRNHKAEGSSQCVVLVNDVNSTSMDIGMEKRWDKFGHCSVFREDKLLLVGGMDSTTMPFNVQPNLVQDSWIFDNTCIELDMNSGDIQYYQYSSVPTVDCVFLSLHVSSSKSIHSNVMTNPFAFHDGFSFATLLHDSTLTCYIVGGFQSFTHHQDDTIDEQQTNQPLRICTHILKSFKKVLYMLRLRFYLEIIFEYWFPELRHVTFNFKQNFLQELSKRAKTDNSQYSSTWPQIMKNNKENTTKLLTMTDVMHVHSSCTLPKTISFFCEWKALHVGIIAAFNVRTKEFISRLVYGSKGHLLEGYHYFFIENVMYAIDFTDRSHDNECDIYLICFDLTNIGTWKSISSPFDLKCTKPQILIGLEEDKHSLVYLSKKGSKTKARRLDGVCSDEAQLAAKNQPHIYSYLEVSTNCGYGFHQLLEFVVKVESHVKTNTKKEMI</sequence>